<feature type="domain" description="Glycosyl transferase family 1" evidence="4">
    <location>
        <begin position="227"/>
        <end position="391"/>
    </location>
</feature>
<dbReference type="InterPro" id="IPR050194">
    <property type="entry name" value="Glycosyltransferase_grp1"/>
</dbReference>
<dbReference type="Pfam" id="PF00534">
    <property type="entry name" value="Glycos_transf_1"/>
    <property type="match status" value="1"/>
</dbReference>
<sequence length="423" mass="45869">MAAKSTSAPRERTGSGHDAGEEPRLRVLIGSDTYPPDVNGAAYFTERLARGLAARGHDVHVVCASTGGRPGVRRAGGVVEHRLRSMPSLVHESVRLALPPGAPGHLDRLLRRLRPHAVHVQNHFLVGRLLLGAARRNRIPVVATNHFMPENLFNYLYVPGPLRAGIGRLAWRDFRRALAGVQHVTTPTRIAAQLLLDQGFDRPVEAVSCGIDLERFHPPGGGPGERARIRARLGVPDRPTFAFVGRLDEEKRIEDLIRAVPRVPVDGAQLVLAGTGAQRARLERLAEEEGAADRVRFLGFVPEEDLPLVYRAADAFAISGIAELQSIATLEAMASGLPVVAADAMALPHLVHVGRNGYLYEPGSPDDLAKYLGAILASAEERSRMGAASREIAARHDHERSLDRFERIYRDVASRSAVLGSAA</sequence>
<feature type="compositionally biased region" description="Basic and acidic residues" evidence="3">
    <location>
        <begin position="9"/>
        <end position="24"/>
    </location>
</feature>
<accession>A0A7W8QQ36</accession>
<dbReference type="RefSeq" id="WP_184394984.1">
    <property type="nucleotide sequence ID" value="NZ_BAAAJD010000053.1"/>
</dbReference>
<reference evidence="6 7" key="1">
    <citation type="submission" date="2020-08" db="EMBL/GenBank/DDBJ databases">
        <title>Sequencing the genomes of 1000 actinobacteria strains.</title>
        <authorList>
            <person name="Klenk H.-P."/>
        </authorList>
    </citation>
    <scope>NUCLEOTIDE SEQUENCE [LARGE SCALE GENOMIC DNA]</scope>
    <source>
        <strain evidence="6 7">DSM 44551</strain>
    </source>
</reference>
<keyword evidence="7" id="KW-1185">Reference proteome</keyword>
<dbReference type="EMBL" id="JACHDB010000001">
    <property type="protein sequence ID" value="MBB5434404.1"/>
    <property type="molecule type" value="Genomic_DNA"/>
</dbReference>
<proteinExistence type="predicted"/>
<dbReference type="Pfam" id="PF13439">
    <property type="entry name" value="Glyco_transf_4"/>
    <property type="match status" value="1"/>
</dbReference>
<dbReference type="Proteomes" id="UP000572635">
    <property type="component" value="Unassembled WGS sequence"/>
</dbReference>
<dbReference type="InterPro" id="IPR028098">
    <property type="entry name" value="Glyco_trans_4-like_N"/>
</dbReference>
<evidence type="ECO:0000256" key="1">
    <source>
        <dbReference type="ARBA" id="ARBA00022676"/>
    </source>
</evidence>
<dbReference type="PANTHER" id="PTHR45947">
    <property type="entry name" value="SULFOQUINOVOSYL TRANSFERASE SQD2"/>
    <property type="match status" value="1"/>
</dbReference>
<dbReference type="GO" id="GO:1901137">
    <property type="term" value="P:carbohydrate derivative biosynthetic process"/>
    <property type="evidence" value="ECO:0007669"/>
    <property type="project" value="UniProtKB-ARBA"/>
</dbReference>
<feature type="region of interest" description="Disordered" evidence="3">
    <location>
        <begin position="1"/>
        <end position="24"/>
    </location>
</feature>
<dbReference type="GO" id="GO:0016757">
    <property type="term" value="F:glycosyltransferase activity"/>
    <property type="evidence" value="ECO:0007669"/>
    <property type="project" value="UniProtKB-KW"/>
</dbReference>
<dbReference type="AlphaFoldDB" id="A0A7W8QQ36"/>
<comment type="caution">
    <text evidence="6">The sequence shown here is derived from an EMBL/GenBank/DDBJ whole genome shotgun (WGS) entry which is preliminary data.</text>
</comment>
<gene>
    <name evidence="6" type="ORF">HDA36_004488</name>
</gene>
<evidence type="ECO:0000313" key="7">
    <source>
        <dbReference type="Proteomes" id="UP000572635"/>
    </source>
</evidence>
<evidence type="ECO:0000259" key="4">
    <source>
        <dbReference type="Pfam" id="PF00534"/>
    </source>
</evidence>
<protein>
    <submittedName>
        <fullName evidence="6">Glycosyltransferase involved in cell wall biosynthesis</fullName>
    </submittedName>
</protein>
<dbReference type="Gene3D" id="3.40.50.2000">
    <property type="entry name" value="Glycogen Phosphorylase B"/>
    <property type="match status" value="2"/>
</dbReference>
<organism evidence="6 7">
    <name type="scientific">Nocardiopsis composta</name>
    <dbReference type="NCBI Taxonomy" id="157465"/>
    <lineage>
        <taxon>Bacteria</taxon>
        <taxon>Bacillati</taxon>
        <taxon>Actinomycetota</taxon>
        <taxon>Actinomycetes</taxon>
        <taxon>Streptosporangiales</taxon>
        <taxon>Nocardiopsidaceae</taxon>
        <taxon>Nocardiopsis</taxon>
    </lineage>
</organism>
<evidence type="ECO:0000256" key="2">
    <source>
        <dbReference type="ARBA" id="ARBA00022679"/>
    </source>
</evidence>
<name>A0A7W8QQ36_9ACTN</name>
<evidence type="ECO:0000256" key="3">
    <source>
        <dbReference type="SAM" id="MobiDB-lite"/>
    </source>
</evidence>
<evidence type="ECO:0000313" key="6">
    <source>
        <dbReference type="EMBL" id="MBB5434404.1"/>
    </source>
</evidence>
<dbReference type="SUPFAM" id="SSF53756">
    <property type="entry name" value="UDP-Glycosyltransferase/glycogen phosphorylase"/>
    <property type="match status" value="1"/>
</dbReference>
<feature type="domain" description="Glycosyltransferase subfamily 4-like N-terminal" evidence="5">
    <location>
        <begin position="38"/>
        <end position="215"/>
    </location>
</feature>
<keyword evidence="1" id="KW-0328">Glycosyltransferase</keyword>
<keyword evidence="2 6" id="KW-0808">Transferase</keyword>
<dbReference type="PANTHER" id="PTHR45947:SF3">
    <property type="entry name" value="SULFOQUINOVOSYL TRANSFERASE SQD2"/>
    <property type="match status" value="1"/>
</dbReference>
<evidence type="ECO:0000259" key="5">
    <source>
        <dbReference type="Pfam" id="PF13439"/>
    </source>
</evidence>
<dbReference type="InterPro" id="IPR001296">
    <property type="entry name" value="Glyco_trans_1"/>
</dbReference>